<organism evidence="2 3">
    <name type="scientific">Micromonospora echinofusca</name>
    <dbReference type="NCBI Taxonomy" id="47858"/>
    <lineage>
        <taxon>Bacteria</taxon>
        <taxon>Bacillati</taxon>
        <taxon>Actinomycetota</taxon>
        <taxon>Actinomycetes</taxon>
        <taxon>Micromonosporales</taxon>
        <taxon>Micromonosporaceae</taxon>
        <taxon>Micromonospora</taxon>
    </lineage>
</organism>
<dbReference type="RefSeq" id="WP_172896533.1">
    <property type="nucleotide sequence ID" value="NZ_JBFAAC010000010.1"/>
</dbReference>
<evidence type="ECO:0000313" key="2">
    <source>
        <dbReference type="EMBL" id="SCG16792.1"/>
    </source>
</evidence>
<feature type="region of interest" description="Disordered" evidence="1">
    <location>
        <begin position="1"/>
        <end position="55"/>
    </location>
</feature>
<evidence type="ECO:0000313" key="3">
    <source>
        <dbReference type="Proteomes" id="UP000198251"/>
    </source>
</evidence>
<name>A0A1C5GB54_MICEH</name>
<protein>
    <submittedName>
        <fullName evidence="2">Uncharacterized protein</fullName>
    </submittedName>
</protein>
<accession>A0A1C5GB54</accession>
<dbReference type="GeneID" id="95805882"/>
<reference evidence="2 3" key="1">
    <citation type="submission" date="2016-06" db="EMBL/GenBank/DDBJ databases">
        <authorList>
            <person name="Kjaerup R.B."/>
            <person name="Dalgaard T.S."/>
            <person name="Juul-Madsen H.R."/>
        </authorList>
    </citation>
    <scope>NUCLEOTIDE SEQUENCE [LARGE SCALE GENOMIC DNA]</scope>
    <source>
        <strain evidence="2 3">DSM 43913</strain>
    </source>
</reference>
<feature type="compositionally biased region" description="Basic and acidic residues" evidence="1">
    <location>
        <begin position="46"/>
        <end position="55"/>
    </location>
</feature>
<gene>
    <name evidence="2" type="ORF">GA0070610_3066</name>
</gene>
<keyword evidence="3" id="KW-1185">Reference proteome</keyword>
<evidence type="ECO:0000256" key="1">
    <source>
        <dbReference type="SAM" id="MobiDB-lite"/>
    </source>
</evidence>
<sequence length="55" mass="6155">MTEPEETRDESERTDPILAPPTANPTRVRVPPEGVGQQGDDPEPAESDRRRREEG</sequence>
<proteinExistence type="predicted"/>
<dbReference type="AlphaFoldDB" id="A0A1C5GB54"/>
<dbReference type="EMBL" id="LT607733">
    <property type="protein sequence ID" value="SCG16792.1"/>
    <property type="molecule type" value="Genomic_DNA"/>
</dbReference>
<dbReference type="Proteomes" id="UP000198251">
    <property type="component" value="Chromosome I"/>
</dbReference>